<dbReference type="SUPFAM" id="SSF57850">
    <property type="entry name" value="RING/U-box"/>
    <property type="match status" value="1"/>
</dbReference>
<reference evidence="2 3" key="1">
    <citation type="journal article" date="2019" name="Genome Biol. Evol.">
        <title>Insights into the evolution of the New World diploid cottons (Gossypium, subgenus Houzingenia) based on genome sequencing.</title>
        <authorList>
            <person name="Grover C.E."/>
            <person name="Arick M.A. 2nd"/>
            <person name="Thrash A."/>
            <person name="Conover J.L."/>
            <person name="Sanders W.S."/>
            <person name="Peterson D.G."/>
            <person name="Frelichowski J.E."/>
            <person name="Scheffler J.A."/>
            <person name="Scheffler B.E."/>
            <person name="Wendel J.F."/>
        </authorList>
    </citation>
    <scope>NUCLEOTIDE SEQUENCE [LARGE SCALE GENOMIC DNA]</scope>
    <source>
        <strain evidence="2">0</strain>
        <tissue evidence="2">Leaf</tissue>
    </source>
</reference>
<gene>
    <name evidence="2" type="ORF">Gohar_001661</name>
</gene>
<keyword evidence="1" id="KW-0812">Transmembrane</keyword>
<feature type="transmembrane region" description="Helical" evidence="1">
    <location>
        <begin position="53"/>
        <end position="76"/>
    </location>
</feature>
<dbReference type="AlphaFoldDB" id="A0A7J9I4P8"/>
<sequence>MHKECVDKWLKINASCPLCKNDIGENVLDAISGTSTASILSSLSGAHDNQRRAAYSLMVFLLMCWVVVPSILYGYLTG</sequence>
<evidence type="ECO:0000313" key="3">
    <source>
        <dbReference type="Proteomes" id="UP000593560"/>
    </source>
</evidence>
<dbReference type="Proteomes" id="UP000593560">
    <property type="component" value="Unassembled WGS sequence"/>
</dbReference>
<evidence type="ECO:0008006" key="4">
    <source>
        <dbReference type="Google" id="ProtNLM"/>
    </source>
</evidence>
<dbReference type="OrthoDB" id="8062037at2759"/>
<keyword evidence="1" id="KW-1133">Transmembrane helix</keyword>
<evidence type="ECO:0000313" key="2">
    <source>
        <dbReference type="EMBL" id="MBA0817070.1"/>
    </source>
</evidence>
<keyword evidence="3" id="KW-1185">Reference proteome</keyword>
<organism evidence="2 3">
    <name type="scientific">Gossypium harknessii</name>
    <dbReference type="NCBI Taxonomy" id="34285"/>
    <lineage>
        <taxon>Eukaryota</taxon>
        <taxon>Viridiplantae</taxon>
        <taxon>Streptophyta</taxon>
        <taxon>Embryophyta</taxon>
        <taxon>Tracheophyta</taxon>
        <taxon>Spermatophyta</taxon>
        <taxon>Magnoliopsida</taxon>
        <taxon>eudicotyledons</taxon>
        <taxon>Gunneridae</taxon>
        <taxon>Pentapetalae</taxon>
        <taxon>rosids</taxon>
        <taxon>malvids</taxon>
        <taxon>Malvales</taxon>
        <taxon>Malvaceae</taxon>
        <taxon>Malvoideae</taxon>
        <taxon>Gossypium</taxon>
    </lineage>
</organism>
<dbReference type="EMBL" id="JABFAD010000013">
    <property type="protein sequence ID" value="MBA0817070.1"/>
    <property type="molecule type" value="Genomic_DNA"/>
</dbReference>
<keyword evidence="1" id="KW-0472">Membrane</keyword>
<proteinExistence type="predicted"/>
<name>A0A7J9I4P8_9ROSI</name>
<accession>A0A7J9I4P8</accession>
<dbReference type="InterPro" id="IPR013083">
    <property type="entry name" value="Znf_RING/FYVE/PHD"/>
</dbReference>
<protein>
    <recommendedName>
        <fullName evidence="4">RING-type domain-containing protein</fullName>
    </recommendedName>
</protein>
<comment type="caution">
    <text evidence="2">The sequence shown here is derived from an EMBL/GenBank/DDBJ whole genome shotgun (WGS) entry which is preliminary data.</text>
</comment>
<dbReference type="Gene3D" id="3.30.40.10">
    <property type="entry name" value="Zinc/RING finger domain, C3HC4 (zinc finger)"/>
    <property type="match status" value="1"/>
</dbReference>
<evidence type="ECO:0000256" key="1">
    <source>
        <dbReference type="SAM" id="Phobius"/>
    </source>
</evidence>